<proteinExistence type="predicted"/>
<gene>
    <name evidence="1" type="ORF">B0H15DRAFT_1027186</name>
</gene>
<keyword evidence="2" id="KW-1185">Reference proteome</keyword>
<name>A0AAD6TRE7_9AGAR</name>
<dbReference type="AlphaFoldDB" id="A0AAD6TRE7"/>
<comment type="caution">
    <text evidence="1">The sequence shown here is derived from an EMBL/GenBank/DDBJ whole genome shotgun (WGS) entry which is preliminary data.</text>
</comment>
<evidence type="ECO:0000313" key="2">
    <source>
        <dbReference type="Proteomes" id="UP001222325"/>
    </source>
</evidence>
<sequence length="242" mass="26232">MMQSGAAAVTWRLLGAALAHRPVDSRASLRARHGERDVFGRRNDDFPISVPTLPAPHAHAEARDDDDYVPVLHGQRREENKDRSAPAIDGMRATSYADVVAAMRGDSGKGTGYRTPIIIRAETPAYTMQARGRHGSSSAPAAYTPAALVVRERLLATAGRRCLARIERAWRMAFVMRPAVAAAARAVPPAKPRVAPAPRRALKSTRGGAVLCVRPPRCFAQVYGDQRGVSTARPARRELPPH</sequence>
<dbReference type="Proteomes" id="UP001222325">
    <property type="component" value="Unassembled WGS sequence"/>
</dbReference>
<protein>
    <submittedName>
        <fullName evidence="1">Uncharacterized protein</fullName>
    </submittedName>
</protein>
<accession>A0AAD6TRE7</accession>
<evidence type="ECO:0000313" key="1">
    <source>
        <dbReference type="EMBL" id="KAJ7075262.1"/>
    </source>
</evidence>
<organism evidence="1 2">
    <name type="scientific">Mycena belliarum</name>
    <dbReference type="NCBI Taxonomy" id="1033014"/>
    <lineage>
        <taxon>Eukaryota</taxon>
        <taxon>Fungi</taxon>
        <taxon>Dikarya</taxon>
        <taxon>Basidiomycota</taxon>
        <taxon>Agaricomycotina</taxon>
        <taxon>Agaricomycetes</taxon>
        <taxon>Agaricomycetidae</taxon>
        <taxon>Agaricales</taxon>
        <taxon>Marasmiineae</taxon>
        <taxon>Mycenaceae</taxon>
        <taxon>Mycena</taxon>
    </lineage>
</organism>
<reference evidence="1" key="1">
    <citation type="submission" date="2023-03" db="EMBL/GenBank/DDBJ databases">
        <title>Massive genome expansion in bonnet fungi (Mycena s.s.) driven by repeated elements and novel gene families across ecological guilds.</title>
        <authorList>
            <consortium name="Lawrence Berkeley National Laboratory"/>
            <person name="Harder C.B."/>
            <person name="Miyauchi S."/>
            <person name="Viragh M."/>
            <person name="Kuo A."/>
            <person name="Thoen E."/>
            <person name="Andreopoulos B."/>
            <person name="Lu D."/>
            <person name="Skrede I."/>
            <person name="Drula E."/>
            <person name="Henrissat B."/>
            <person name="Morin E."/>
            <person name="Kohler A."/>
            <person name="Barry K."/>
            <person name="LaButti K."/>
            <person name="Morin E."/>
            <person name="Salamov A."/>
            <person name="Lipzen A."/>
            <person name="Mereny Z."/>
            <person name="Hegedus B."/>
            <person name="Baldrian P."/>
            <person name="Stursova M."/>
            <person name="Weitz H."/>
            <person name="Taylor A."/>
            <person name="Grigoriev I.V."/>
            <person name="Nagy L.G."/>
            <person name="Martin F."/>
            <person name="Kauserud H."/>
        </authorList>
    </citation>
    <scope>NUCLEOTIDE SEQUENCE</scope>
    <source>
        <strain evidence="1">CBHHK173m</strain>
    </source>
</reference>
<dbReference type="EMBL" id="JARJCN010000100">
    <property type="protein sequence ID" value="KAJ7075262.1"/>
    <property type="molecule type" value="Genomic_DNA"/>
</dbReference>